<name>A0ABW3RNK1_9SPHI</name>
<organism evidence="1 2">
    <name type="scientific">Sphingobacterium daejeonense</name>
    <dbReference type="NCBI Taxonomy" id="371142"/>
    <lineage>
        <taxon>Bacteria</taxon>
        <taxon>Pseudomonadati</taxon>
        <taxon>Bacteroidota</taxon>
        <taxon>Sphingobacteriia</taxon>
        <taxon>Sphingobacteriales</taxon>
        <taxon>Sphingobacteriaceae</taxon>
        <taxon>Sphingobacterium</taxon>
    </lineage>
</organism>
<dbReference type="EMBL" id="JBHTKY010000024">
    <property type="protein sequence ID" value="MFD1166805.1"/>
    <property type="molecule type" value="Genomic_DNA"/>
</dbReference>
<proteinExistence type="predicted"/>
<accession>A0ABW3RNK1</accession>
<comment type="caution">
    <text evidence="1">The sequence shown here is derived from an EMBL/GenBank/DDBJ whole genome shotgun (WGS) entry which is preliminary data.</text>
</comment>
<reference evidence="2" key="1">
    <citation type="journal article" date="2019" name="Int. J. Syst. Evol. Microbiol.">
        <title>The Global Catalogue of Microorganisms (GCM) 10K type strain sequencing project: providing services to taxonomists for standard genome sequencing and annotation.</title>
        <authorList>
            <consortium name="The Broad Institute Genomics Platform"/>
            <consortium name="The Broad Institute Genome Sequencing Center for Infectious Disease"/>
            <person name="Wu L."/>
            <person name="Ma J."/>
        </authorList>
    </citation>
    <scope>NUCLEOTIDE SEQUENCE [LARGE SCALE GENOMIC DNA]</scope>
    <source>
        <strain evidence="2">CCUG 52468</strain>
    </source>
</reference>
<dbReference type="RefSeq" id="WP_380897733.1">
    <property type="nucleotide sequence ID" value="NZ_JBHTKY010000024.1"/>
</dbReference>
<keyword evidence="2" id="KW-1185">Reference proteome</keyword>
<evidence type="ECO:0000313" key="2">
    <source>
        <dbReference type="Proteomes" id="UP001597205"/>
    </source>
</evidence>
<protein>
    <submittedName>
        <fullName evidence="1">Uncharacterized protein</fullName>
    </submittedName>
</protein>
<evidence type="ECO:0000313" key="1">
    <source>
        <dbReference type="EMBL" id="MFD1166805.1"/>
    </source>
</evidence>
<dbReference type="Proteomes" id="UP001597205">
    <property type="component" value="Unassembled WGS sequence"/>
</dbReference>
<gene>
    <name evidence="1" type="ORF">ACFQ2C_14440</name>
</gene>
<sequence length="121" mass="13622">MNELFFSAMFIGSLLFGNPETKEIPSEFNITQTELSQENPTGKISLVSNNGMTYTFKITGDPIKDRLNIYVNGQLQGSTNVGQEFNVKRPVRTGDENSILVELKHIHQNSENIYASYLISF</sequence>